<sequence>MGLAQLSALLGRDRPRPARSARLMPRQLYSRRALLAGAGVLTLAGCGAATERALSDVTLSVWRYKTTAGNFMAAAGQADTPYQVRYVDLPGGPLVLNAYAAGALDYAYMSEIPPAFALQSGTPLRLIATHQGDVNNSGVLVVKGSSARQFHDLRGRMIAYTPNTNNHYYLLKLLEAHDLRLSDMQAVGLPANDANAAFTRGHVEAIVTGGISALLTESLLGGRWIVRSVAGLYSGNFCISAHPATLADPLKRAAIRDYLRREQATWQWIDRNPERWAALSGTLSSQPAALFQRLAREASRPALIVPPAKTAIASLQHVADDLARFALVRDRFDLSTLWEPGLI</sequence>
<evidence type="ECO:0000313" key="2">
    <source>
        <dbReference type="EMBL" id="ATI79428.1"/>
    </source>
</evidence>
<dbReference type="Proteomes" id="UP000219422">
    <property type="component" value="Chromosome"/>
</dbReference>
<gene>
    <name evidence="2" type="ORF">A6768_04905</name>
</gene>
<proteinExistence type="predicted"/>
<dbReference type="InterPro" id="IPR015168">
    <property type="entry name" value="SsuA/THI5"/>
</dbReference>
<dbReference type="Gene3D" id="3.40.190.10">
    <property type="entry name" value="Periplasmic binding protein-like II"/>
    <property type="match status" value="2"/>
</dbReference>
<evidence type="ECO:0000259" key="1">
    <source>
        <dbReference type="Pfam" id="PF09084"/>
    </source>
</evidence>
<evidence type="ECO:0000313" key="3">
    <source>
        <dbReference type="Proteomes" id="UP000219422"/>
    </source>
</evidence>
<feature type="domain" description="SsuA/THI5-like" evidence="1">
    <location>
        <begin position="94"/>
        <end position="208"/>
    </location>
</feature>
<name>A0A291MWY7_SPHYA</name>
<reference evidence="2 3" key="1">
    <citation type="submission" date="2017-10" db="EMBL/GenBank/DDBJ databases">
        <title>Sphingobium yanoikuyae S72.</title>
        <authorList>
            <person name="Sanchez E."/>
            <person name="Bustos P."/>
            <person name="Mendoza P."/>
            <person name="Guo X."/>
            <person name="Mendoza A."/>
        </authorList>
    </citation>
    <scope>NUCLEOTIDE SEQUENCE [LARGE SCALE GENOMIC DNA]</scope>
    <source>
        <strain evidence="2 3">S72</strain>
    </source>
</reference>
<dbReference type="KEGG" id="sya:A6768_04905"/>
<dbReference type="AlphaFoldDB" id="A0A291MWY7"/>
<protein>
    <submittedName>
        <fullName evidence="2">Aliphatic sulfonate ABC transporter substrate-binding protein</fullName>
    </submittedName>
</protein>
<dbReference type="SUPFAM" id="SSF53850">
    <property type="entry name" value="Periplasmic binding protein-like II"/>
    <property type="match status" value="1"/>
</dbReference>
<organism evidence="2 3">
    <name type="scientific">Sphingobium yanoikuyae</name>
    <name type="common">Sphingomonas yanoikuyae</name>
    <dbReference type="NCBI Taxonomy" id="13690"/>
    <lineage>
        <taxon>Bacteria</taxon>
        <taxon>Pseudomonadati</taxon>
        <taxon>Pseudomonadota</taxon>
        <taxon>Alphaproteobacteria</taxon>
        <taxon>Sphingomonadales</taxon>
        <taxon>Sphingomonadaceae</taxon>
        <taxon>Sphingobium</taxon>
    </lineage>
</organism>
<dbReference type="Pfam" id="PF09084">
    <property type="entry name" value="NMT1"/>
    <property type="match status" value="1"/>
</dbReference>
<dbReference type="PANTHER" id="PTHR30024:SF48">
    <property type="entry name" value="ABC TRANSPORTER SUBSTRATE-BINDING PROTEIN"/>
    <property type="match status" value="1"/>
</dbReference>
<accession>A0A291MWY7</accession>
<dbReference type="EMBL" id="CP023741">
    <property type="protein sequence ID" value="ATI79428.1"/>
    <property type="molecule type" value="Genomic_DNA"/>
</dbReference>
<dbReference type="PANTHER" id="PTHR30024">
    <property type="entry name" value="ALIPHATIC SULFONATES-BINDING PROTEIN-RELATED"/>
    <property type="match status" value="1"/>
</dbReference>